<dbReference type="Gene3D" id="1.20.1250.20">
    <property type="entry name" value="MFS general substrate transporter like domains"/>
    <property type="match status" value="2"/>
</dbReference>
<feature type="transmembrane region" description="Helical" evidence="2">
    <location>
        <begin position="162"/>
        <end position="181"/>
    </location>
</feature>
<feature type="transmembrane region" description="Helical" evidence="2">
    <location>
        <begin position="318"/>
        <end position="338"/>
    </location>
</feature>
<dbReference type="InterPro" id="IPR011701">
    <property type="entry name" value="MFS"/>
</dbReference>
<keyword evidence="2" id="KW-0472">Membrane</keyword>
<reference evidence="5" key="1">
    <citation type="submission" date="2022-11" db="UniProtKB">
        <authorList>
            <consortium name="WormBaseParasite"/>
        </authorList>
    </citation>
    <scope>IDENTIFICATION</scope>
</reference>
<feature type="transmembrane region" description="Helical" evidence="2">
    <location>
        <begin position="413"/>
        <end position="436"/>
    </location>
</feature>
<dbReference type="PANTHER" id="PTHR45757">
    <property type="entry name" value="PROTEIN CBG23364-RELATED"/>
    <property type="match status" value="1"/>
</dbReference>
<dbReference type="InterPro" id="IPR020846">
    <property type="entry name" value="MFS_dom"/>
</dbReference>
<evidence type="ECO:0000313" key="5">
    <source>
        <dbReference type="WBParaSite" id="ACRNAN_scaffold7123.g28159.t1"/>
    </source>
</evidence>
<keyword evidence="2" id="KW-1133">Transmembrane helix</keyword>
<dbReference type="WBParaSite" id="ACRNAN_scaffold7123.g28159.t1">
    <property type="protein sequence ID" value="ACRNAN_scaffold7123.g28159.t1"/>
    <property type="gene ID" value="ACRNAN_scaffold7123.g28159"/>
</dbReference>
<feature type="transmembrane region" description="Helical" evidence="2">
    <location>
        <begin position="134"/>
        <end position="155"/>
    </location>
</feature>
<feature type="transmembrane region" description="Helical" evidence="2">
    <location>
        <begin position="448"/>
        <end position="469"/>
    </location>
</feature>
<proteinExistence type="predicted"/>
<accession>A0A914EE34</accession>
<feature type="transmembrane region" description="Helical" evidence="2">
    <location>
        <begin position="358"/>
        <end position="376"/>
    </location>
</feature>
<dbReference type="SUPFAM" id="SSF103473">
    <property type="entry name" value="MFS general substrate transporter"/>
    <property type="match status" value="1"/>
</dbReference>
<comment type="subcellular location">
    <subcellularLocation>
        <location evidence="1">Membrane</location>
        <topology evidence="1">Multi-pass membrane protein</topology>
    </subcellularLocation>
</comment>
<feature type="transmembrane region" description="Helical" evidence="2">
    <location>
        <begin position="187"/>
        <end position="210"/>
    </location>
</feature>
<sequence length="542" mass="59618">MPSNKIHNSNVEPPKKIPDFPTMLAEVELNPAGLSGKSKIKDSGGKDRRFSNVSSLIKQKLRGTREEGDFTLGCIKLLHTRTRFIILVLVLLCLASIWSNILAFNFALICMGTPEHSENGTDSTAILFTPNQRTALTSAVAASALVANFVVVSLVNQFGIRTVFTILGFISAIATCLMPLAVQAGFYYMLAARLLQGIAFAANFPVIGAFTSKWTYYKQNGLFVSVLVAYVQLSPAISMSASGSICSSFLGWPGVFYFHGIFSTIIFTTFFLFYRNSPGKHPYVGPIELRKIAVGKSECSKEELKFIPYGQILKTASVWAVWIAAIGNFTAVNMMFLFTPNYLNKVLHFQIQHTGFSASLPPLLQFLIKLLAGFTSDKIRFLSETNKLRLYNSVAFVGSAGFLTLLAFFPTEYTTICLMLLGLSAGILGFTTGGFFKAGPLVSKHFSHFVTGNVSLGITFTMLLVPFMVTGLAPNNTAEEWRWVFIWTAAVLTLTNLLFVLMCSAEPAPWTTDEFSRNASRNRIHATQPTRIKEFAPEVIMG</sequence>
<organism evidence="4 5">
    <name type="scientific">Acrobeloides nanus</name>
    <dbReference type="NCBI Taxonomy" id="290746"/>
    <lineage>
        <taxon>Eukaryota</taxon>
        <taxon>Metazoa</taxon>
        <taxon>Ecdysozoa</taxon>
        <taxon>Nematoda</taxon>
        <taxon>Chromadorea</taxon>
        <taxon>Rhabditida</taxon>
        <taxon>Tylenchina</taxon>
        <taxon>Cephalobomorpha</taxon>
        <taxon>Cephaloboidea</taxon>
        <taxon>Cephalobidae</taxon>
        <taxon>Acrobeloides</taxon>
    </lineage>
</organism>
<evidence type="ECO:0000259" key="3">
    <source>
        <dbReference type="PROSITE" id="PS50850"/>
    </source>
</evidence>
<dbReference type="PROSITE" id="PS50850">
    <property type="entry name" value="MFS"/>
    <property type="match status" value="1"/>
</dbReference>
<feature type="transmembrane region" description="Helical" evidence="2">
    <location>
        <begin position="388"/>
        <end position="407"/>
    </location>
</feature>
<dbReference type="Proteomes" id="UP000887540">
    <property type="component" value="Unplaced"/>
</dbReference>
<dbReference type="PANTHER" id="PTHR45757:SF23">
    <property type="entry name" value="MAJOR FACILITATOR SUPERFAMILY (MFS) PROFILE DOMAIN-CONTAINING PROTEIN"/>
    <property type="match status" value="1"/>
</dbReference>
<evidence type="ECO:0000256" key="2">
    <source>
        <dbReference type="SAM" id="Phobius"/>
    </source>
</evidence>
<keyword evidence="4" id="KW-1185">Reference proteome</keyword>
<feature type="transmembrane region" description="Helical" evidence="2">
    <location>
        <begin position="84"/>
        <end position="114"/>
    </location>
</feature>
<dbReference type="GO" id="GO:0016020">
    <property type="term" value="C:membrane"/>
    <property type="evidence" value="ECO:0007669"/>
    <property type="project" value="UniProtKB-SubCell"/>
</dbReference>
<evidence type="ECO:0000256" key="1">
    <source>
        <dbReference type="ARBA" id="ARBA00004141"/>
    </source>
</evidence>
<feature type="transmembrane region" description="Helical" evidence="2">
    <location>
        <begin position="222"/>
        <end position="250"/>
    </location>
</feature>
<dbReference type="GO" id="GO:0022857">
    <property type="term" value="F:transmembrane transporter activity"/>
    <property type="evidence" value="ECO:0007669"/>
    <property type="project" value="InterPro"/>
</dbReference>
<evidence type="ECO:0000313" key="4">
    <source>
        <dbReference type="Proteomes" id="UP000887540"/>
    </source>
</evidence>
<dbReference type="Pfam" id="PF07690">
    <property type="entry name" value="MFS_1"/>
    <property type="match status" value="1"/>
</dbReference>
<dbReference type="AlphaFoldDB" id="A0A914EE34"/>
<dbReference type="InterPro" id="IPR036259">
    <property type="entry name" value="MFS_trans_sf"/>
</dbReference>
<name>A0A914EE34_9BILA</name>
<keyword evidence="2" id="KW-0812">Transmembrane</keyword>
<protein>
    <submittedName>
        <fullName evidence="5">Major facilitator superfamily (MFS) profile domain-containing protein</fullName>
    </submittedName>
</protein>
<feature type="domain" description="Major facilitator superfamily (MFS) profile" evidence="3">
    <location>
        <begin position="91"/>
        <end position="508"/>
    </location>
</feature>
<feature type="transmembrane region" description="Helical" evidence="2">
    <location>
        <begin position="256"/>
        <end position="274"/>
    </location>
</feature>
<feature type="transmembrane region" description="Helical" evidence="2">
    <location>
        <begin position="481"/>
        <end position="501"/>
    </location>
</feature>